<sequence>MDSSEEQYSALKVEFRPKKRIKCLRTKRNSSDSEDDKEEGNMSELLEDAKELRKLRKRPNGVSAIGLALGKKLSTEEELVADDPFKLKTGGFIDMKALNRRGRTGTEELDAVNLGSVFSAETNRRDEDADMMKYIEEELQKRKGISHPSSKIEALKKAEIGAHESDDSVGSEGPSKVDNVLFEVPEHLRQSTTKKSEEMLSNQMLSGIPEVDLGIEERIRNIEATEEAKLQMLRERLKKKEKSMSFVPTNMAVNFVQHNRFNIDELDQPKQKKIRKEVVPEDKNSPPKAAAPKGVPKTKEDEEKATDDFHFEKFKKQFRRF</sequence>
<dbReference type="Pfam" id="PF07052">
    <property type="entry name" value="Hep_59"/>
    <property type="match status" value="1"/>
</dbReference>
<dbReference type="AlphaFoldDB" id="A0A8T0FJC6"/>
<dbReference type="InterPro" id="IPR010756">
    <property type="entry name" value="Tls1-like"/>
</dbReference>
<dbReference type="GO" id="GO:0005681">
    <property type="term" value="C:spliceosomal complex"/>
    <property type="evidence" value="ECO:0007669"/>
    <property type="project" value="TreeGrafter"/>
</dbReference>
<feature type="compositionally biased region" description="Basic and acidic residues" evidence="4">
    <location>
        <begin position="264"/>
        <end position="285"/>
    </location>
</feature>
<gene>
    <name evidence="5" type="ORF">HNY73_007565</name>
</gene>
<evidence type="ECO:0000256" key="2">
    <source>
        <dbReference type="ARBA" id="ARBA00007643"/>
    </source>
</evidence>
<comment type="similarity">
    <text evidence="2">Belongs to the TLS1 family.</text>
</comment>
<dbReference type="PANTHER" id="PTHR13486">
    <property type="entry name" value="TELOMERE LENGTH AND SILENCING PROTEIN 1 TLS1 FAMILY MEMBER"/>
    <property type="match status" value="1"/>
</dbReference>
<keyword evidence="3" id="KW-0539">Nucleus</keyword>
<evidence type="ECO:0000256" key="3">
    <source>
        <dbReference type="ARBA" id="ARBA00023242"/>
    </source>
</evidence>
<feature type="region of interest" description="Disordered" evidence="4">
    <location>
        <begin position="264"/>
        <end position="308"/>
    </location>
</feature>
<organism evidence="5 6">
    <name type="scientific">Argiope bruennichi</name>
    <name type="common">Wasp spider</name>
    <name type="synonym">Aranea bruennichi</name>
    <dbReference type="NCBI Taxonomy" id="94029"/>
    <lineage>
        <taxon>Eukaryota</taxon>
        <taxon>Metazoa</taxon>
        <taxon>Ecdysozoa</taxon>
        <taxon>Arthropoda</taxon>
        <taxon>Chelicerata</taxon>
        <taxon>Arachnida</taxon>
        <taxon>Araneae</taxon>
        <taxon>Araneomorphae</taxon>
        <taxon>Entelegynae</taxon>
        <taxon>Araneoidea</taxon>
        <taxon>Araneidae</taxon>
        <taxon>Argiope</taxon>
    </lineage>
</organism>
<dbReference type="EMBL" id="JABXBU010000012">
    <property type="protein sequence ID" value="KAF8789639.1"/>
    <property type="molecule type" value="Genomic_DNA"/>
</dbReference>
<reference evidence="5" key="1">
    <citation type="journal article" date="2020" name="bioRxiv">
        <title>Chromosome-level reference genome of the European wasp spider Argiope bruennichi: a resource for studies on range expansion and evolutionary adaptation.</title>
        <authorList>
            <person name="Sheffer M.M."/>
            <person name="Hoppe A."/>
            <person name="Krehenwinkel H."/>
            <person name="Uhl G."/>
            <person name="Kuss A.W."/>
            <person name="Jensen L."/>
            <person name="Jensen C."/>
            <person name="Gillespie R.G."/>
            <person name="Hoff K.J."/>
            <person name="Prost S."/>
        </authorList>
    </citation>
    <scope>NUCLEOTIDE SEQUENCE</scope>
</reference>
<reference evidence="5" key="2">
    <citation type="submission" date="2020-06" db="EMBL/GenBank/DDBJ databases">
        <authorList>
            <person name="Sheffer M."/>
        </authorList>
    </citation>
    <scope>NUCLEOTIDE SEQUENCE</scope>
</reference>
<evidence type="ECO:0000313" key="6">
    <source>
        <dbReference type="Proteomes" id="UP000807504"/>
    </source>
</evidence>
<evidence type="ECO:0000256" key="4">
    <source>
        <dbReference type="SAM" id="MobiDB-lite"/>
    </source>
</evidence>
<feature type="compositionally biased region" description="Basic and acidic residues" evidence="4">
    <location>
        <begin position="297"/>
        <end position="308"/>
    </location>
</feature>
<name>A0A8T0FJC6_ARGBR</name>
<comment type="caution">
    <text evidence="5">The sequence shown here is derived from an EMBL/GenBank/DDBJ whole genome shotgun (WGS) entry which is preliminary data.</text>
</comment>
<feature type="region of interest" description="Disordered" evidence="4">
    <location>
        <begin position="24"/>
        <end position="43"/>
    </location>
</feature>
<keyword evidence="6" id="KW-1185">Reference proteome</keyword>
<feature type="compositionally biased region" description="Low complexity" evidence="4">
    <location>
        <begin position="286"/>
        <end position="295"/>
    </location>
</feature>
<dbReference type="PANTHER" id="PTHR13486:SF2">
    <property type="entry name" value="SPLICING FACTOR C9ORF78"/>
    <property type="match status" value="1"/>
</dbReference>
<dbReference type="GO" id="GO:0000398">
    <property type="term" value="P:mRNA splicing, via spliceosome"/>
    <property type="evidence" value="ECO:0007669"/>
    <property type="project" value="TreeGrafter"/>
</dbReference>
<proteinExistence type="inferred from homology"/>
<accession>A0A8T0FJC6</accession>
<comment type="subcellular location">
    <subcellularLocation>
        <location evidence="1">Nucleus</location>
    </subcellularLocation>
</comment>
<dbReference type="Proteomes" id="UP000807504">
    <property type="component" value="Unassembled WGS sequence"/>
</dbReference>
<evidence type="ECO:0000313" key="5">
    <source>
        <dbReference type="EMBL" id="KAF8789639.1"/>
    </source>
</evidence>
<evidence type="ECO:0000256" key="1">
    <source>
        <dbReference type="ARBA" id="ARBA00004123"/>
    </source>
</evidence>
<protein>
    <submittedName>
        <fullName evidence="5">Telomere length and silencing protein 1 like protein</fullName>
    </submittedName>
</protein>